<reference evidence="1 2" key="1">
    <citation type="submission" date="2018-01" db="EMBL/GenBank/DDBJ databases">
        <authorList>
            <person name="Gaut B.S."/>
            <person name="Morton B.R."/>
            <person name="Clegg M.T."/>
            <person name="Duvall M.R."/>
        </authorList>
    </citation>
    <scope>NUCLEOTIDE SEQUENCE [LARGE SCALE GENOMIC DNA]</scope>
    <source>
        <strain evidence="1">Cupriavidus taiwanensis cmp 52</strain>
    </source>
</reference>
<name>A0A375J9E9_9BURK</name>
<accession>A0A375J9E9</accession>
<proteinExistence type="predicted"/>
<dbReference type="AlphaFoldDB" id="A0A375J9E9"/>
<dbReference type="EMBL" id="OVTA01000047">
    <property type="protein sequence ID" value="SPS01814.1"/>
    <property type="molecule type" value="Genomic_DNA"/>
</dbReference>
<organism evidence="1 2">
    <name type="scientific">Cupriavidus taiwanensis</name>
    <dbReference type="NCBI Taxonomy" id="164546"/>
    <lineage>
        <taxon>Bacteria</taxon>
        <taxon>Pseudomonadati</taxon>
        <taxon>Pseudomonadota</taxon>
        <taxon>Betaproteobacteria</taxon>
        <taxon>Burkholderiales</taxon>
        <taxon>Burkholderiaceae</taxon>
        <taxon>Cupriavidus</taxon>
    </lineage>
</organism>
<evidence type="ECO:0000313" key="2">
    <source>
        <dbReference type="Proteomes" id="UP000256805"/>
    </source>
</evidence>
<evidence type="ECO:0000313" key="1">
    <source>
        <dbReference type="EMBL" id="SPS01814.1"/>
    </source>
</evidence>
<dbReference type="Proteomes" id="UP000256805">
    <property type="component" value="Unassembled WGS sequence"/>
</dbReference>
<sequence>MPEPAVPWLIRALGQDNIHDECIRYGINKFLLPAEMPIERRGLYVEGQRQLAQRQSIKALLIQKV</sequence>
<gene>
    <name evidence="1" type="ORF">CBM2634_B60230</name>
</gene>
<protein>
    <submittedName>
        <fullName evidence="1">Uncharacterized protein</fullName>
    </submittedName>
</protein>